<feature type="coiled-coil region" evidence="1">
    <location>
        <begin position="165"/>
        <end position="283"/>
    </location>
</feature>
<dbReference type="Pfam" id="PF14291">
    <property type="entry name" value="DUF4371"/>
    <property type="match status" value="1"/>
</dbReference>
<gene>
    <name evidence="3" type="ORF">QYM36_002750</name>
</gene>
<evidence type="ECO:0000313" key="4">
    <source>
        <dbReference type="Proteomes" id="UP001187531"/>
    </source>
</evidence>
<dbReference type="PANTHER" id="PTHR45749:SF21">
    <property type="entry name" value="DUF4371 DOMAIN-CONTAINING PROTEIN"/>
    <property type="match status" value="1"/>
</dbReference>
<sequence>MWATFNTLTRKFKEKANKPIQDPHTGQITNDPKTITNILAAVLVNKREQWPSYSTEESNTMKKQIEVAVKEKGDYDKDFDIEELYHVINKLPKNKSPGLDGITNDVIKEMGPKTVEKRTRNDNRTLIENRVELPEEAAKREDSTALFHIKSDIVGMKCDANSVALAEINDKIRMHEELLEKLGKSQERILMIMQQYEDRLDFLGSKIKSLEVERDKILKEGGNEPTSSSEIKRHYEAQIQEMNKSIKHLQNLLAQQKKALADQNKLETQLSRRKEELLELKQRSKGVKPGMLVTHFQSNGHKAFVRDLISFVARDKSFPYLVDKEKLRKDIESEKERERERPIMRMLLDITTTLRKQGLAFRGKDHERGNYVELANLLSRHNTEMNQWMSKQNKPHVTSYLLGCSQNELIATVETELVQRIVAEVNEAHFFGVFAGGTPAVSHKEHLAVGVRYVVEGAAKEHLLTVVDSESKKGIDLSEEIMKVMRKLSINEDKLVFQCYDFDSNISGRSEGAQAHISKKLGRNVPSLRCLAHREHYSGALLLINLLNPQHFWCLTANL</sequence>
<evidence type="ECO:0000259" key="2">
    <source>
        <dbReference type="Pfam" id="PF14291"/>
    </source>
</evidence>
<protein>
    <recommendedName>
        <fullName evidence="2">DUF4371 domain-containing protein</fullName>
    </recommendedName>
</protein>
<dbReference type="Proteomes" id="UP001187531">
    <property type="component" value="Unassembled WGS sequence"/>
</dbReference>
<comment type="caution">
    <text evidence="3">The sequence shown here is derived from an EMBL/GenBank/DDBJ whole genome shotgun (WGS) entry which is preliminary data.</text>
</comment>
<feature type="domain" description="DUF4371" evidence="2">
    <location>
        <begin position="344"/>
        <end position="511"/>
    </location>
</feature>
<evidence type="ECO:0000256" key="1">
    <source>
        <dbReference type="SAM" id="Coils"/>
    </source>
</evidence>
<organism evidence="3 4">
    <name type="scientific">Artemia franciscana</name>
    <name type="common">Brine shrimp</name>
    <name type="synonym">Artemia sanfranciscana</name>
    <dbReference type="NCBI Taxonomy" id="6661"/>
    <lineage>
        <taxon>Eukaryota</taxon>
        <taxon>Metazoa</taxon>
        <taxon>Ecdysozoa</taxon>
        <taxon>Arthropoda</taxon>
        <taxon>Crustacea</taxon>
        <taxon>Branchiopoda</taxon>
        <taxon>Anostraca</taxon>
        <taxon>Artemiidae</taxon>
        <taxon>Artemia</taxon>
    </lineage>
</organism>
<name>A0AA88I1U2_ARTSF</name>
<keyword evidence="1" id="KW-0175">Coiled coil</keyword>
<dbReference type="InterPro" id="IPR025398">
    <property type="entry name" value="DUF4371"/>
</dbReference>
<reference evidence="3" key="1">
    <citation type="submission" date="2023-07" db="EMBL/GenBank/DDBJ databases">
        <title>Chromosome-level genome assembly of Artemia franciscana.</title>
        <authorList>
            <person name="Jo E."/>
        </authorList>
    </citation>
    <scope>NUCLEOTIDE SEQUENCE</scope>
    <source>
        <tissue evidence="3">Whole body</tissue>
    </source>
</reference>
<evidence type="ECO:0000313" key="3">
    <source>
        <dbReference type="EMBL" id="KAK2722320.1"/>
    </source>
</evidence>
<keyword evidence="4" id="KW-1185">Reference proteome</keyword>
<proteinExistence type="predicted"/>
<dbReference type="AlphaFoldDB" id="A0AA88I1U2"/>
<dbReference type="PANTHER" id="PTHR45749">
    <property type="match status" value="1"/>
</dbReference>
<dbReference type="EMBL" id="JAVRJZ010000005">
    <property type="protein sequence ID" value="KAK2722320.1"/>
    <property type="molecule type" value="Genomic_DNA"/>
</dbReference>
<accession>A0AA88I1U2</accession>
<dbReference type="Pfam" id="PF25764">
    <property type="entry name" value="KIF21A_4th"/>
    <property type="match status" value="1"/>
</dbReference>